<comment type="caution">
    <text evidence="3">The sequence shown here is derived from an EMBL/GenBank/DDBJ whole genome shotgun (WGS) entry which is preliminary data.</text>
</comment>
<accession>A0A3D9SGH1</accession>
<feature type="signal peptide" evidence="1">
    <location>
        <begin position="1"/>
        <end position="21"/>
    </location>
</feature>
<dbReference type="SMART" id="SM00458">
    <property type="entry name" value="RICIN"/>
    <property type="match status" value="1"/>
</dbReference>
<dbReference type="SUPFAM" id="SSF50370">
    <property type="entry name" value="Ricin B-like lectins"/>
    <property type="match status" value="1"/>
</dbReference>
<dbReference type="SUPFAM" id="SSF55486">
    <property type="entry name" value="Metalloproteases ('zincins'), catalytic domain"/>
    <property type="match status" value="1"/>
</dbReference>
<dbReference type="Proteomes" id="UP000256661">
    <property type="component" value="Unassembled WGS sequence"/>
</dbReference>
<dbReference type="PROSITE" id="PS50231">
    <property type="entry name" value="RICIN_B_LECTIN"/>
    <property type="match status" value="1"/>
</dbReference>
<dbReference type="EMBL" id="QTTT01000001">
    <property type="protein sequence ID" value="REE95018.1"/>
    <property type="molecule type" value="Genomic_DNA"/>
</dbReference>
<evidence type="ECO:0000256" key="1">
    <source>
        <dbReference type="SAM" id="SignalP"/>
    </source>
</evidence>
<feature type="domain" description="Ricin B lectin" evidence="2">
    <location>
        <begin position="354"/>
        <end position="477"/>
    </location>
</feature>
<protein>
    <submittedName>
        <fullName evidence="3">Gametolysin peptidase M11</fullName>
    </submittedName>
</protein>
<keyword evidence="4" id="KW-1185">Reference proteome</keyword>
<dbReference type="InterPro" id="IPR035992">
    <property type="entry name" value="Ricin_B-like_lectins"/>
</dbReference>
<dbReference type="InterPro" id="IPR000772">
    <property type="entry name" value="Ricin_B_lectin"/>
</dbReference>
<organism evidence="3 4">
    <name type="scientific">Thermomonospora umbrina</name>
    <dbReference type="NCBI Taxonomy" id="111806"/>
    <lineage>
        <taxon>Bacteria</taxon>
        <taxon>Bacillati</taxon>
        <taxon>Actinomycetota</taxon>
        <taxon>Actinomycetes</taxon>
        <taxon>Streptosporangiales</taxon>
        <taxon>Thermomonosporaceae</taxon>
        <taxon>Thermomonospora</taxon>
    </lineage>
</organism>
<name>A0A3D9SGH1_9ACTN</name>
<reference evidence="3 4" key="1">
    <citation type="submission" date="2018-08" db="EMBL/GenBank/DDBJ databases">
        <title>Sequencing the genomes of 1000 actinobacteria strains.</title>
        <authorList>
            <person name="Klenk H.-P."/>
        </authorList>
    </citation>
    <scope>NUCLEOTIDE SEQUENCE [LARGE SCALE GENOMIC DNA]</scope>
    <source>
        <strain evidence="3 4">DSM 43927</strain>
    </source>
</reference>
<gene>
    <name evidence="3" type="ORF">DFJ69_0388</name>
</gene>
<evidence type="ECO:0000259" key="2">
    <source>
        <dbReference type="SMART" id="SM00458"/>
    </source>
</evidence>
<evidence type="ECO:0000313" key="3">
    <source>
        <dbReference type="EMBL" id="REE95018.1"/>
    </source>
</evidence>
<feature type="chain" id="PRO_5039003888" evidence="1">
    <location>
        <begin position="22"/>
        <end position="477"/>
    </location>
</feature>
<dbReference type="Gene3D" id="2.80.10.50">
    <property type="match status" value="2"/>
</dbReference>
<dbReference type="AlphaFoldDB" id="A0A3D9SGH1"/>
<sequence>MAAAAAVAGGLVLASSPHVSAGPVSAARAPQAGPAGVQAAPTTQRIAVVMVNFADSRIDSSEAYRAKVGGMYFGTGQSTERYYREASDGTWIYAPLPGQPQVLGPFTLDMPAAPCNSGAMNTKTKEALAARGITGYDSLAIWFPNQDAKCGWGGLGQQPGSVTWMPHSGSASGVVHEIGHNLGLRHLPAVTCAPGTLTDCKDAGYRGSSPMGGGGYASGLSAPELLHRGWVPAAQQVTAPVTGTYTLTPLHAPASTAGTRVLQIPNGTDGSVITVAHRKNGTTIDAGTSIGEGVQLHLTKQGAFHTSKLVDPSAGTTGKDDTDLNAGARITTPGGITIETVSVTATAATVRVTTTTSATARYTGAGGRCLDASLATPGVVHSWDCHDGTNQQWTTGDDRTLRSQGKCLDVQGNATADGTPVIVWGCHGQPNQQWTHTGATLVSAATGKCLDAGAGGNGTQLVIRSCNGSARQNWTRS</sequence>
<proteinExistence type="predicted"/>
<evidence type="ECO:0000313" key="4">
    <source>
        <dbReference type="Proteomes" id="UP000256661"/>
    </source>
</evidence>
<keyword evidence="1" id="KW-0732">Signal</keyword>
<dbReference type="Pfam" id="PF00652">
    <property type="entry name" value="Ricin_B_lectin"/>
    <property type="match status" value="1"/>
</dbReference>